<dbReference type="Proteomes" id="UP001213000">
    <property type="component" value="Unassembled WGS sequence"/>
</dbReference>
<feature type="region of interest" description="Disordered" evidence="1">
    <location>
        <begin position="725"/>
        <end position="823"/>
    </location>
</feature>
<feature type="region of interest" description="Disordered" evidence="1">
    <location>
        <begin position="1"/>
        <end position="81"/>
    </location>
</feature>
<feature type="compositionally biased region" description="Polar residues" evidence="1">
    <location>
        <begin position="545"/>
        <end position="554"/>
    </location>
</feature>
<reference evidence="2" key="1">
    <citation type="submission" date="2022-07" db="EMBL/GenBank/DDBJ databases">
        <title>Genome Sequence of Leucocoprinus birnbaumii.</title>
        <authorList>
            <person name="Buettner E."/>
        </authorList>
    </citation>
    <scope>NUCLEOTIDE SEQUENCE</scope>
    <source>
        <strain evidence="2">VT141</strain>
    </source>
</reference>
<feature type="compositionally biased region" description="Low complexity" evidence="1">
    <location>
        <begin position="561"/>
        <end position="578"/>
    </location>
</feature>
<keyword evidence="3" id="KW-1185">Reference proteome</keyword>
<protein>
    <submittedName>
        <fullName evidence="2">Uncharacterized protein</fullName>
    </submittedName>
</protein>
<evidence type="ECO:0000313" key="2">
    <source>
        <dbReference type="EMBL" id="KAJ3567922.1"/>
    </source>
</evidence>
<organism evidence="2 3">
    <name type="scientific">Leucocoprinus birnbaumii</name>
    <dbReference type="NCBI Taxonomy" id="56174"/>
    <lineage>
        <taxon>Eukaryota</taxon>
        <taxon>Fungi</taxon>
        <taxon>Dikarya</taxon>
        <taxon>Basidiomycota</taxon>
        <taxon>Agaricomycotina</taxon>
        <taxon>Agaricomycetes</taxon>
        <taxon>Agaricomycetidae</taxon>
        <taxon>Agaricales</taxon>
        <taxon>Agaricineae</taxon>
        <taxon>Agaricaceae</taxon>
        <taxon>Leucocoprinus</taxon>
    </lineage>
</organism>
<evidence type="ECO:0000256" key="1">
    <source>
        <dbReference type="SAM" id="MobiDB-lite"/>
    </source>
</evidence>
<feature type="compositionally biased region" description="Basic and acidic residues" evidence="1">
    <location>
        <begin position="36"/>
        <end position="46"/>
    </location>
</feature>
<dbReference type="EMBL" id="JANIEX010000379">
    <property type="protein sequence ID" value="KAJ3567922.1"/>
    <property type="molecule type" value="Genomic_DNA"/>
</dbReference>
<feature type="compositionally biased region" description="Low complexity" evidence="1">
    <location>
        <begin position="10"/>
        <end position="28"/>
    </location>
</feature>
<evidence type="ECO:0000313" key="3">
    <source>
        <dbReference type="Proteomes" id="UP001213000"/>
    </source>
</evidence>
<sequence>MSLAPPHLTSPSAISASSPPTSSNGPSSVKPMYKYQGERRRFDAKSKQKQRQKREMEEEIADGQFEHTRGKKEKKRQSLGYATTDRVRHLVSEKVERIHANINIKTDVATQKGSYRVKAEQLSTELKAWTERLHRAKAAKTDPQVLIDELVKDPKDPYELIKWDGITPQVLVDDDDTVFGVLAGRPDDDSYLARCNRLYDKMAEQAKTAKFTKKNLVHRRASIDIYAKKLFLYYKEYIDKLKAHPVYQKLFTRAAPGDPPDPLGPYGFIPNQTRSWPGEVATDPHRDVMNLAFGWCGIVPIGPFLPSRSGLFVIHNLCLVIEFPPGSCILIPSAYLWHSNIPIHPDDQRASITFYAPSGLYRFIDNDFQLEEDLKTSNKKLTQTMSNVFSDNIRECLNTQCDWTGTCRIFNAVVPQANVNAALGSSCHCGCPGSRHSFVPPGIAETQRPSSAPPLQSFVNASPFQKNMGFGGFSGPFASAPGFTTPLSASAFSSMPSVSAPIPGLAPGATSAFLPNTDKKRKQQEALAQELDFNPSDTIHRMATENLSTTQLPTNKKRRGGAPSTTTTRGTSKSKNTTPASNRTAKPFKFVLIPETSALDSGKGPRKPSPSRVRELAEAGFVVDVRVGYNSDVKALVIGALLQKEAWQRRPTMVKDFSLLGCTHTRQGSPSLLYRTPFDTTKDEQDGVNYSNINMFSYTLRGEARTFGHLVFLSLLENEGDIKLEESEATSSNGSKDQDSMDEEDQKEAPVDDERSEPIEDEKSEGKTADNISDFFNDTFDYPEFGNPDYASPASIPEFAESTPATPSESIPQHEEEEIDEVDEVPKEADEISEVVDDPVVYVNVSNLNILELHRLLYNMMPNEGERPRWWPLSPNSQYGPLLRLSKTIDERAVDVVDAEQKDRPLYLGFLLDALATLQTEDQILAIDDLYDRRPGPEASPRLCHEYRQRFQKSFYLSPFGIHPLVDALVRTERIVSSLAATKRTESYITSILMAINNVARSLLFPLRFFRAEWDRSHWDVPGVCEVYMVFGHSHSLLREPPAGVVFEVLQLSPNASTPEDWINALTADFGTAMHGTAIRDDRIFIAGPRGLRDGFFKKVILPFIDTVDPQRPYYKEIMNIIKAFCTALAYKLDHMFDNAEEENRPPTMDQDGVEEISPGAAGPPTIEQKLEKLRALAYPIKTNSFDRVIAYIYQHLRHPDPRMKLHEWNEAQKMTPMKRWRELASVYHPDMQPPNPKYASKEWNLNVIKEICQIVTSIKK</sequence>
<gene>
    <name evidence="2" type="ORF">NP233_g6055</name>
</gene>
<dbReference type="Gene3D" id="3.60.130.30">
    <property type="match status" value="1"/>
</dbReference>
<dbReference type="AlphaFoldDB" id="A0AAD5YW48"/>
<name>A0AAD5YW48_9AGAR</name>
<feature type="compositionally biased region" description="Basic and acidic residues" evidence="1">
    <location>
        <begin position="747"/>
        <end position="758"/>
    </location>
</feature>
<comment type="caution">
    <text evidence="2">The sequence shown here is derived from an EMBL/GenBank/DDBJ whole genome shotgun (WGS) entry which is preliminary data.</text>
</comment>
<accession>A0AAD5YW48</accession>
<feature type="region of interest" description="Disordered" evidence="1">
    <location>
        <begin position="545"/>
        <end position="587"/>
    </location>
</feature>
<proteinExistence type="predicted"/>